<feature type="region of interest" description="Disordered" evidence="1">
    <location>
        <begin position="1"/>
        <end position="44"/>
    </location>
</feature>
<organism evidence="2 3">
    <name type="scientific">Microbacterium soli</name>
    <dbReference type="NCBI Taxonomy" id="446075"/>
    <lineage>
        <taxon>Bacteria</taxon>
        <taxon>Bacillati</taxon>
        <taxon>Actinomycetota</taxon>
        <taxon>Actinomycetes</taxon>
        <taxon>Micrococcales</taxon>
        <taxon>Microbacteriaceae</taxon>
        <taxon>Microbacterium</taxon>
    </lineage>
</organism>
<sequence length="102" mass="11510">MSDRPRRTSDESPRRAAQSRGALGTGKGNDPPQLRLRAERREEPDMRKLVEWVLNITQARYDAHRAGEPDPYDLPAPDGLGPVSDERGRVEAEQPHQRRSTA</sequence>
<accession>A0ABP7NKZ3</accession>
<gene>
    <name evidence="2" type="ORF">GCM10022383_28990</name>
</gene>
<evidence type="ECO:0008006" key="4">
    <source>
        <dbReference type="Google" id="ProtNLM"/>
    </source>
</evidence>
<name>A0ABP7NKZ3_9MICO</name>
<keyword evidence="3" id="KW-1185">Reference proteome</keyword>
<comment type="caution">
    <text evidence="2">The sequence shown here is derived from an EMBL/GenBank/DDBJ whole genome shotgun (WGS) entry which is preliminary data.</text>
</comment>
<proteinExistence type="predicted"/>
<dbReference type="Proteomes" id="UP001501591">
    <property type="component" value="Unassembled WGS sequence"/>
</dbReference>
<feature type="region of interest" description="Disordered" evidence="1">
    <location>
        <begin position="64"/>
        <end position="102"/>
    </location>
</feature>
<feature type="compositionally biased region" description="Basic and acidic residues" evidence="1">
    <location>
        <begin position="84"/>
        <end position="96"/>
    </location>
</feature>
<reference evidence="3" key="1">
    <citation type="journal article" date="2019" name="Int. J. Syst. Evol. Microbiol.">
        <title>The Global Catalogue of Microorganisms (GCM) 10K type strain sequencing project: providing services to taxonomists for standard genome sequencing and annotation.</title>
        <authorList>
            <consortium name="The Broad Institute Genomics Platform"/>
            <consortium name="The Broad Institute Genome Sequencing Center for Infectious Disease"/>
            <person name="Wu L."/>
            <person name="Ma J."/>
        </authorList>
    </citation>
    <scope>NUCLEOTIDE SEQUENCE [LARGE SCALE GENOMIC DNA]</scope>
    <source>
        <strain evidence="3">JCM 17024</strain>
    </source>
</reference>
<dbReference type="EMBL" id="BAABCP010000002">
    <property type="protein sequence ID" value="GAA3949482.1"/>
    <property type="molecule type" value="Genomic_DNA"/>
</dbReference>
<feature type="compositionally biased region" description="Basic and acidic residues" evidence="1">
    <location>
        <begin position="1"/>
        <end position="14"/>
    </location>
</feature>
<evidence type="ECO:0000256" key="1">
    <source>
        <dbReference type="SAM" id="MobiDB-lite"/>
    </source>
</evidence>
<evidence type="ECO:0000313" key="2">
    <source>
        <dbReference type="EMBL" id="GAA3949482.1"/>
    </source>
</evidence>
<protein>
    <recommendedName>
        <fullName evidence="4">Centromere-binding protein ParB C-terminal domain-containing protein</fullName>
    </recommendedName>
</protein>
<evidence type="ECO:0000313" key="3">
    <source>
        <dbReference type="Proteomes" id="UP001501591"/>
    </source>
</evidence>